<keyword evidence="1" id="KW-0812">Transmembrane</keyword>
<keyword evidence="3" id="KW-1185">Reference proteome</keyword>
<dbReference type="Gene3D" id="2.60.40.1670">
    <property type="entry name" value="beta-sandwich domain of Sec23/24"/>
    <property type="match status" value="1"/>
</dbReference>
<name>A0A6P5U068_PRUAV</name>
<dbReference type="GeneID" id="110772366"/>
<feature type="signal peptide" evidence="2">
    <location>
        <begin position="1"/>
        <end position="18"/>
    </location>
</feature>
<dbReference type="KEGG" id="pavi:110772366"/>
<organism evidence="3 4">
    <name type="scientific">Prunus avium</name>
    <name type="common">Cherry</name>
    <name type="synonym">Cerasus avium</name>
    <dbReference type="NCBI Taxonomy" id="42229"/>
    <lineage>
        <taxon>Eukaryota</taxon>
        <taxon>Viridiplantae</taxon>
        <taxon>Streptophyta</taxon>
        <taxon>Embryophyta</taxon>
        <taxon>Tracheophyta</taxon>
        <taxon>Spermatophyta</taxon>
        <taxon>Magnoliopsida</taxon>
        <taxon>eudicotyledons</taxon>
        <taxon>Gunneridae</taxon>
        <taxon>Pentapetalae</taxon>
        <taxon>rosids</taxon>
        <taxon>fabids</taxon>
        <taxon>Rosales</taxon>
        <taxon>Rosaceae</taxon>
        <taxon>Amygdaloideae</taxon>
        <taxon>Amygdaleae</taxon>
        <taxon>Prunus</taxon>
    </lineage>
</organism>
<feature type="chain" id="PRO_5027981399" evidence="2">
    <location>
        <begin position="19"/>
        <end position="107"/>
    </location>
</feature>
<evidence type="ECO:0000313" key="4">
    <source>
        <dbReference type="RefSeq" id="XP_021832494.1"/>
    </source>
</evidence>
<dbReference type="SUPFAM" id="SSF81995">
    <property type="entry name" value="beta-sandwich domain of Sec23/24"/>
    <property type="match status" value="1"/>
</dbReference>
<dbReference type="Proteomes" id="UP000515124">
    <property type="component" value="Unplaced"/>
</dbReference>
<keyword evidence="1" id="KW-0472">Membrane</keyword>
<accession>A0A6P5U068</accession>
<dbReference type="RefSeq" id="XP_021832494.1">
    <property type="nucleotide sequence ID" value="XM_021976802.1"/>
</dbReference>
<dbReference type="AlphaFoldDB" id="A0A6P5U068"/>
<evidence type="ECO:0000313" key="3">
    <source>
        <dbReference type="Proteomes" id="UP000515124"/>
    </source>
</evidence>
<gene>
    <name evidence="4" type="primary">LOC110772366</name>
</gene>
<keyword evidence="2" id="KW-0732">Signal</keyword>
<sequence length="107" mass="11876">MFIVASLFLSSNLLRLLGKEPPDLSRVGILFYMFCIIKLIVSGTLVIKCSKGIKTQRFIGPCTSLEKKGPVVADIATGEGNRTTWKMCKKAELTHTPKNKLMKFISN</sequence>
<evidence type="ECO:0000256" key="2">
    <source>
        <dbReference type="SAM" id="SignalP"/>
    </source>
</evidence>
<keyword evidence="1" id="KW-1133">Transmembrane helix</keyword>
<protein>
    <submittedName>
        <fullName evidence="4">Uncharacterized protein LOC110772366 isoform X1</fullName>
    </submittedName>
</protein>
<proteinExistence type="predicted"/>
<reference evidence="4" key="1">
    <citation type="submission" date="2025-08" db="UniProtKB">
        <authorList>
            <consortium name="RefSeq"/>
        </authorList>
    </citation>
    <scope>IDENTIFICATION</scope>
</reference>
<evidence type="ECO:0000256" key="1">
    <source>
        <dbReference type="SAM" id="Phobius"/>
    </source>
</evidence>
<feature type="transmembrane region" description="Helical" evidence="1">
    <location>
        <begin position="28"/>
        <end position="47"/>
    </location>
</feature>
<dbReference type="Gramene" id="Pav_sc0002395.1_g010.1.mk:mrna">
    <property type="protein sequence ID" value="Pav_sc0002395.1_g010.1.mk:mrna"/>
    <property type="gene ID" value="Pav_sc0002395.1_g010.1.mk"/>
</dbReference>